<evidence type="ECO:0000313" key="1">
    <source>
        <dbReference type="EMBL" id="KKL56064.1"/>
    </source>
</evidence>
<gene>
    <name evidence="1" type="ORF">LCGC14_2249170</name>
</gene>
<comment type="caution">
    <text evidence="1">The sequence shown here is derived from an EMBL/GenBank/DDBJ whole genome shotgun (WGS) entry which is preliminary data.</text>
</comment>
<protein>
    <submittedName>
        <fullName evidence="1">Uncharacterized protein</fullName>
    </submittedName>
</protein>
<sequence length="77" mass="8851">MSKKCEICESDLQWILNDAYHPNVKYEVCSNCIVLLVNCSLTKKFWKKLIANGHSDNEFLLHGDLYDDEGNALQPSF</sequence>
<proteinExistence type="predicted"/>
<reference evidence="1" key="1">
    <citation type="journal article" date="2015" name="Nature">
        <title>Complex archaea that bridge the gap between prokaryotes and eukaryotes.</title>
        <authorList>
            <person name="Spang A."/>
            <person name="Saw J.H."/>
            <person name="Jorgensen S.L."/>
            <person name="Zaremba-Niedzwiedzka K."/>
            <person name="Martijn J."/>
            <person name="Lind A.E."/>
            <person name="van Eijk R."/>
            <person name="Schleper C."/>
            <person name="Guy L."/>
            <person name="Ettema T.J."/>
        </authorList>
    </citation>
    <scope>NUCLEOTIDE SEQUENCE</scope>
</reference>
<dbReference type="EMBL" id="LAZR01030620">
    <property type="protein sequence ID" value="KKL56064.1"/>
    <property type="molecule type" value="Genomic_DNA"/>
</dbReference>
<accession>A0A0F9D3E4</accession>
<dbReference type="AlphaFoldDB" id="A0A0F9D3E4"/>
<name>A0A0F9D3E4_9ZZZZ</name>
<organism evidence="1">
    <name type="scientific">marine sediment metagenome</name>
    <dbReference type="NCBI Taxonomy" id="412755"/>
    <lineage>
        <taxon>unclassified sequences</taxon>
        <taxon>metagenomes</taxon>
        <taxon>ecological metagenomes</taxon>
    </lineage>
</organism>